<evidence type="ECO:0000256" key="5">
    <source>
        <dbReference type="ARBA" id="ARBA00022692"/>
    </source>
</evidence>
<feature type="transmembrane region" description="Helical" evidence="10">
    <location>
        <begin position="28"/>
        <end position="49"/>
    </location>
</feature>
<feature type="region of interest" description="Disordered" evidence="11">
    <location>
        <begin position="207"/>
        <end position="327"/>
    </location>
</feature>
<feature type="transmembrane region" description="Helical" evidence="10">
    <location>
        <begin position="88"/>
        <end position="109"/>
    </location>
</feature>
<evidence type="ECO:0000256" key="6">
    <source>
        <dbReference type="ARBA" id="ARBA00022958"/>
    </source>
</evidence>
<dbReference type="Proteomes" id="UP000827549">
    <property type="component" value="Chromosome 2"/>
</dbReference>
<evidence type="ECO:0000256" key="2">
    <source>
        <dbReference type="ARBA" id="ARBA00009137"/>
    </source>
</evidence>
<feature type="compositionally biased region" description="Polar residues" evidence="11">
    <location>
        <begin position="306"/>
        <end position="319"/>
    </location>
</feature>
<dbReference type="NCBIfam" id="TIGR00934">
    <property type="entry name" value="2a38euk"/>
    <property type="match status" value="1"/>
</dbReference>
<evidence type="ECO:0000313" key="12">
    <source>
        <dbReference type="EMBL" id="WOO79319.1"/>
    </source>
</evidence>
<dbReference type="RefSeq" id="XP_062625351.1">
    <property type="nucleotide sequence ID" value="XM_062769367.1"/>
</dbReference>
<protein>
    <recommendedName>
        <fullName evidence="10">Potassium transport protein</fullName>
    </recommendedName>
</protein>
<evidence type="ECO:0000256" key="11">
    <source>
        <dbReference type="SAM" id="MobiDB-lite"/>
    </source>
</evidence>
<dbReference type="GO" id="GO:0030007">
    <property type="term" value="P:intracellular potassium ion homeostasis"/>
    <property type="evidence" value="ECO:0007669"/>
    <property type="project" value="UniProtKB-UniRule"/>
</dbReference>
<dbReference type="PIRSF" id="PIRSF002450">
    <property type="entry name" value="K+_transpter_TRK"/>
    <property type="match status" value="1"/>
</dbReference>
<keyword evidence="9 10" id="KW-0472">Membrane</keyword>
<keyword evidence="7 10" id="KW-1133">Transmembrane helix</keyword>
<dbReference type="PANTHER" id="PTHR31064:SF30">
    <property type="entry name" value="HIGH-AFFINITY POTASSIUM TRANSPORT PROTEIN-RELATED"/>
    <property type="match status" value="1"/>
</dbReference>
<feature type="transmembrane region" description="Helical" evidence="10">
    <location>
        <begin position="497"/>
        <end position="521"/>
    </location>
</feature>
<name>A0AAF1BK84_9TREE</name>
<dbReference type="InterPro" id="IPR051143">
    <property type="entry name" value="TrkH_K-transport"/>
</dbReference>
<feature type="compositionally biased region" description="Polar residues" evidence="11">
    <location>
        <begin position="265"/>
        <end position="278"/>
    </location>
</feature>
<comment type="similarity">
    <text evidence="2 10">Belongs to the TrkH potassium transport family.</text>
</comment>
<feature type="transmembrane region" description="Helical" evidence="10">
    <location>
        <begin position="764"/>
        <end position="785"/>
    </location>
</feature>
<dbReference type="Pfam" id="PF02386">
    <property type="entry name" value="TrkH"/>
    <property type="match status" value="1"/>
</dbReference>
<comment type="subcellular location">
    <subcellularLocation>
        <location evidence="1">Membrane</location>
        <topology evidence="1">Multi-pass membrane protein</topology>
    </subcellularLocation>
</comment>
<dbReference type="EMBL" id="CP086715">
    <property type="protein sequence ID" value="WOO79319.1"/>
    <property type="molecule type" value="Genomic_DNA"/>
</dbReference>
<keyword evidence="5 10" id="KW-0812">Transmembrane</keyword>
<feature type="region of interest" description="Disordered" evidence="11">
    <location>
        <begin position="869"/>
        <end position="1027"/>
    </location>
</feature>
<evidence type="ECO:0000256" key="10">
    <source>
        <dbReference type="PIRNR" id="PIRNR002450"/>
    </source>
</evidence>
<feature type="compositionally biased region" description="Polar residues" evidence="11">
    <location>
        <begin position="216"/>
        <end position="228"/>
    </location>
</feature>
<dbReference type="InterPro" id="IPR003445">
    <property type="entry name" value="Cat_transpt"/>
</dbReference>
<feature type="transmembrane region" description="Helical" evidence="10">
    <location>
        <begin position="61"/>
        <end position="82"/>
    </location>
</feature>
<dbReference type="GO" id="GO:1990573">
    <property type="term" value="P:potassium ion import across plasma membrane"/>
    <property type="evidence" value="ECO:0007669"/>
    <property type="project" value="TreeGrafter"/>
</dbReference>
<feature type="transmembrane region" description="Helical" evidence="10">
    <location>
        <begin position="573"/>
        <end position="601"/>
    </location>
</feature>
<feature type="compositionally biased region" description="Low complexity" evidence="11">
    <location>
        <begin position="970"/>
        <end position="980"/>
    </location>
</feature>
<feature type="transmembrane region" description="Helical" evidence="10">
    <location>
        <begin position="635"/>
        <end position="655"/>
    </location>
</feature>
<evidence type="ECO:0000256" key="3">
    <source>
        <dbReference type="ARBA" id="ARBA00022448"/>
    </source>
</evidence>
<evidence type="ECO:0000256" key="9">
    <source>
        <dbReference type="ARBA" id="ARBA00023136"/>
    </source>
</evidence>
<keyword evidence="3 10" id="KW-0813">Transport</keyword>
<reference evidence="12" key="1">
    <citation type="submission" date="2023-10" db="EMBL/GenBank/DDBJ databases">
        <authorList>
            <person name="Noh H."/>
        </authorList>
    </citation>
    <scope>NUCLEOTIDE SEQUENCE</scope>
    <source>
        <strain evidence="12">DUCC4014</strain>
    </source>
</reference>
<dbReference type="GeneID" id="87806091"/>
<evidence type="ECO:0000313" key="13">
    <source>
        <dbReference type="Proteomes" id="UP000827549"/>
    </source>
</evidence>
<feature type="transmembrane region" description="Helical" evidence="10">
    <location>
        <begin position="797"/>
        <end position="819"/>
    </location>
</feature>
<gene>
    <name evidence="12" type="primary">TRK2</name>
    <name evidence="12" type="ORF">LOC62_02G002844</name>
</gene>
<sequence>MPNPLPDHLKLPGFMERWGVILSNSLNFYRVHMLCFTFFPMIFAGIMYGANASIKIEFIDCLFMCYSCMCVTGLNTVNLSTLSTFQQFLLYFQMLIGSSIFVSIIMVSVRKHFFRVKFRHVLKERQKRRGSFSLHKTLTKIPTAAVGGLRRRFTRQPGADNEDVEDKPPSRPASVKKKKIANINKDMIKRIDGGGVGLVNPMGWYEAATPHPTPGDVTSGSGAATPDTNAEESPERSPRTLRKSYSTADPEALKLSLERAARVDSATTSRSSAEQYTTDESKESPIVKGAPETESPTGYQHGEALRQTSTNDSVRSGPNGSPYVPRPYASRALTEEAFPRSKTIAFDEPDDGFDHQLHPSDGPYFPHTATMRSGVGFPRTMTNGSIGMPRTYSLRPTQSRFVETKNSGFGGFPTPLELVGDAVERIFPRTKTKMDRSMTMQRTNTIVGRDSIAPDDGAKQVNYISFSAVVGRNSRFQDLTSDQMDELGGVEYRALKVLFWIVLVYWVSLPLMGATIISPYIAAGNRYDHVFNDAPQRHVRIPWFAFFQCTSAFSNTGVSLIDLSMVPFQRAYVMSVVLALLILFGNTCFPILLRFIIWTIYKMSPKNGSLEETLQFLLHHPRRCFIYLFPSTHTWFLVFVVIILTLIDWFSFMVLDRGNEVIDEIPIGTRLAAGLFQSTAVRAAGFAIVPLNALAPAVKVLYVIMMYISVYPIAMSVRATNVYEERSLGLFEDEEEEDEHEPENVEEGAQAVAKYLGWHARRQLAFDMWWIVLALWLICIIERPALLQKENWDYMNVFNIIFEVVSAYGTVGLSLGVSYDNYALSGGFRKLSKLIICIVMLRGRHRGLPVAIDRAVMLPNDFTQAEETALEDRLRRSRSRRASTYGGSQTGSQFQTASNFGPQGGFQLPRTFTAATEAPVGTQREVPRPTRSDSAPSAAQPVAFAPAPVAKRDASPSGNALGMRRHQRTSSSGSASIEQSQPPTPSSLTFALGTRPSHAATMGHVPGGAGGSLTPVEEMSRRPTLVEADPEVAAARAAFAAKNTERNTEKEHQD</sequence>
<dbReference type="InterPro" id="IPR015958">
    <property type="entry name" value="Trk1_fungi"/>
</dbReference>
<feature type="compositionally biased region" description="Polar residues" evidence="11">
    <location>
        <begin position="885"/>
        <end position="901"/>
    </location>
</feature>
<proteinExistence type="inferred from homology"/>
<evidence type="ECO:0000256" key="8">
    <source>
        <dbReference type="ARBA" id="ARBA00023065"/>
    </source>
</evidence>
<dbReference type="PANTHER" id="PTHR31064">
    <property type="entry name" value="POTASSIUM TRANSPORT PROTEIN DDB_G0292412-RELATED"/>
    <property type="match status" value="1"/>
</dbReference>
<evidence type="ECO:0000256" key="7">
    <source>
        <dbReference type="ARBA" id="ARBA00022989"/>
    </source>
</evidence>
<organism evidence="12 13">
    <name type="scientific">Vanrija pseudolonga</name>
    <dbReference type="NCBI Taxonomy" id="143232"/>
    <lineage>
        <taxon>Eukaryota</taxon>
        <taxon>Fungi</taxon>
        <taxon>Dikarya</taxon>
        <taxon>Basidiomycota</taxon>
        <taxon>Agaricomycotina</taxon>
        <taxon>Tremellomycetes</taxon>
        <taxon>Trichosporonales</taxon>
        <taxon>Trichosporonaceae</taxon>
        <taxon>Vanrija</taxon>
    </lineage>
</organism>
<keyword evidence="4 10" id="KW-0633">Potassium transport</keyword>
<dbReference type="AlphaFoldDB" id="A0AAF1BK84"/>
<accession>A0AAF1BK84</accession>
<feature type="compositionally biased region" description="Low complexity" evidence="11">
    <location>
        <begin position="934"/>
        <end position="949"/>
    </location>
</feature>
<dbReference type="InterPro" id="IPR004773">
    <property type="entry name" value="K/Na_transp_Trk1/HKT1"/>
</dbReference>
<feature type="region of interest" description="Disordered" evidence="11">
    <location>
        <begin position="150"/>
        <end position="179"/>
    </location>
</feature>
<keyword evidence="8 10" id="KW-0406">Ion transport</keyword>
<keyword evidence="6 10" id="KW-0630">Potassium</keyword>
<evidence type="ECO:0000256" key="1">
    <source>
        <dbReference type="ARBA" id="ARBA00004141"/>
    </source>
</evidence>
<dbReference type="GO" id="GO:0140107">
    <property type="term" value="F:high-affinity potassium ion transmembrane transporter activity"/>
    <property type="evidence" value="ECO:0007669"/>
    <property type="project" value="TreeGrafter"/>
</dbReference>
<keyword evidence="13" id="KW-1185">Reference proteome</keyword>
<dbReference type="GO" id="GO:0005886">
    <property type="term" value="C:plasma membrane"/>
    <property type="evidence" value="ECO:0007669"/>
    <property type="project" value="InterPro"/>
</dbReference>
<evidence type="ECO:0000256" key="4">
    <source>
        <dbReference type="ARBA" id="ARBA00022538"/>
    </source>
</evidence>